<evidence type="ECO:0000256" key="1">
    <source>
        <dbReference type="ARBA" id="ARBA00012928"/>
    </source>
</evidence>
<feature type="binding site" evidence="4">
    <location>
        <position position="149"/>
    </location>
    <ligand>
        <name>Zn(2+)</name>
        <dbReference type="ChEBI" id="CHEBI:29105"/>
    </ligand>
</feature>
<evidence type="ECO:0000256" key="2">
    <source>
        <dbReference type="ARBA" id="ARBA00022679"/>
    </source>
</evidence>
<accession>A0A266Q878</accession>
<keyword evidence="3" id="KW-0520">NAD</keyword>
<reference evidence="7" key="1">
    <citation type="submission" date="2017-05" db="EMBL/GenBank/DDBJ databases">
        <authorList>
            <person name="Barney B.M."/>
        </authorList>
    </citation>
    <scope>NUCLEOTIDE SEQUENCE [LARGE SCALE GENOMIC DNA]</scope>
    <source>
        <strain evidence="7">PSBB022</strain>
    </source>
</reference>
<dbReference type="GO" id="GO:0017136">
    <property type="term" value="F:histone deacetylase activity, NAD-dependent"/>
    <property type="evidence" value="ECO:0007669"/>
    <property type="project" value="TreeGrafter"/>
</dbReference>
<dbReference type="GO" id="GO:0070403">
    <property type="term" value="F:NAD+ binding"/>
    <property type="evidence" value="ECO:0007669"/>
    <property type="project" value="InterPro"/>
</dbReference>
<keyword evidence="4" id="KW-0479">Metal-binding</keyword>
<dbReference type="Pfam" id="PF02146">
    <property type="entry name" value="SIR2"/>
    <property type="match status" value="1"/>
</dbReference>
<evidence type="ECO:0000256" key="4">
    <source>
        <dbReference type="PROSITE-ProRule" id="PRU00236"/>
    </source>
</evidence>
<dbReference type="GO" id="GO:0046872">
    <property type="term" value="F:metal ion binding"/>
    <property type="evidence" value="ECO:0007669"/>
    <property type="project" value="UniProtKB-KW"/>
</dbReference>
<feature type="binding site" evidence="4">
    <location>
        <position position="180"/>
    </location>
    <ligand>
        <name>Zn(2+)</name>
        <dbReference type="ChEBI" id="CHEBI:29105"/>
    </ligand>
</feature>
<dbReference type="AlphaFoldDB" id="A0A266Q878"/>
<evidence type="ECO:0000259" key="5">
    <source>
        <dbReference type="PROSITE" id="PS50305"/>
    </source>
</evidence>
<name>A0A266Q878_9GAMM</name>
<protein>
    <recommendedName>
        <fullName evidence="1">protein acetyllysine N-acetyltransferase</fullName>
        <ecNumber evidence="1">2.3.1.286</ecNumber>
    </recommendedName>
</protein>
<dbReference type="InterPro" id="IPR029035">
    <property type="entry name" value="DHS-like_NAD/FAD-binding_dom"/>
</dbReference>
<dbReference type="RefSeq" id="WP_094983851.1">
    <property type="nucleotide sequence ID" value="NZ_NHNI01000001.1"/>
</dbReference>
<feature type="binding site" evidence="4">
    <location>
        <position position="145"/>
    </location>
    <ligand>
        <name>Zn(2+)</name>
        <dbReference type="ChEBI" id="CHEBI:29105"/>
    </ligand>
</feature>
<sequence length="291" mass="33483">MSHHPINLEQALSQAASWIVEADSLVISTGAGMSVDSGLPDFRGPEGFWRAYPALGREQLGFTDIANPRAFYDNPERAWGFYGHRLNLYRRTEPHAGYGLLLHWGHKMPNHYQVFTSNVDGHFFKAGFDLMRVHECHGSIHYLQCLEPCGNFVWSAVEFQPEVDENLCRLRSHTPRCTHCGRLARPNILMFDDVDWVYERTRKQHLYQERWLERVAHPLVIEIGAGTAVPSARHFSARIQHEHHARLIRINPNDELTTEVNTLHLPYPALMVLTQLQAELVKAYGSDWQLE</sequence>
<organism evidence="6 7">
    <name type="scientific">Cellvibrio mixtus</name>
    <dbReference type="NCBI Taxonomy" id="39650"/>
    <lineage>
        <taxon>Bacteria</taxon>
        <taxon>Pseudomonadati</taxon>
        <taxon>Pseudomonadota</taxon>
        <taxon>Gammaproteobacteria</taxon>
        <taxon>Cellvibrionales</taxon>
        <taxon>Cellvibrionaceae</taxon>
        <taxon>Cellvibrio</taxon>
    </lineage>
</organism>
<evidence type="ECO:0000313" key="7">
    <source>
        <dbReference type="Proteomes" id="UP000216101"/>
    </source>
</evidence>
<dbReference type="InterPro" id="IPR050134">
    <property type="entry name" value="NAD-dep_sirtuin_deacylases"/>
</dbReference>
<proteinExistence type="predicted"/>
<gene>
    <name evidence="6" type="ORF">CBP51_03425</name>
</gene>
<comment type="caution">
    <text evidence="6">The sequence shown here is derived from an EMBL/GenBank/DDBJ whole genome shotgun (WGS) entry which is preliminary data.</text>
</comment>
<feature type="domain" description="Deacetylase sirtuin-type" evidence="5">
    <location>
        <begin position="5"/>
        <end position="279"/>
    </location>
</feature>
<evidence type="ECO:0000313" key="6">
    <source>
        <dbReference type="EMBL" id="OZY86094.1"/>
    </source>
</evidence>
<feature type="binding site" evidence="4">
    <location>
        <position position="177"/>
    </location>
    <ligand>
        <name>Zn(2+)</name>
        <dbReference type="ChEBI" id="CHEBI:29105"/>
    </ligand>
</feature>
<evidence type="ECO:0000256" key="3">
    <source>
        <dbReference type="ARBA" id="ARBA00023027"/>
    </source>
</evidence>
<keyword evidence="4" id="KW-0862">Zinc</keyword>
<dbReference type="PANTHER" id="PTHR11085">
    <property type="entry name" value="NAD-DEPENDENT PROTEIN DEACYLASE SIRTUIN-5, MITOCHONDRIAL-RELATED"/>
    <property type="match status" value="1"/>
</dbReference>
<dbReference type="Gene3D" id="3.30.1600.10">
    <property type="entry name" value="SIR2/SIRT2 'Small Domain"/>
    <property type="match status" value="1"/>
</dbReference>
<dbReference type="InterPro" id="IPR026591">
    <property type="entry name" value="Sirtuin_cat_small_dom_sf"/>
</dbReference>
<dbReference type="PANTHER" id="PTHR11085:SF4">
    <property type="entry name" value="NAD-DEPENDENT PROTEIN DEACYLASE"/>
    <property type="match status" value="1"/>
</dbReference>
<dbReference type="InterPro" id="IPR003000">
    <property type="entry name" value="Sirtuin"/>
</dbReference>
<dbReference type="SUPFAM" id="SSF52467">
    <property type="entry name" value="DHS-like NAD/FAD-binding domain"/>
    <property type="match status" value="1"/>
</dbReference>
<keyword evidence="2" id="KW-0808">Transferase</keyword>
<dbReference type="PROSITE" id="PS50305">
    <property type="entry name" value="SIRTUIN"/>
    <property type="match status" value="1"/>
</dbReference>
<feature type="active site" description="Proton acceptor" evidence="4">
    <location>
        <position position="137"/>
    </location>
</feature>
<dbReference type="EC" id="2.3.1.286" evidence="1"/>
<dbReference type="Proteomes" id="UP000216101">
    <property type="component" value="Unassembled WGS sequence"/>
</dbReference>
<dbReference type="Gene3D" id="3.40.50.1220">
    <property type="entry name" value="TPP-binding domain"/>
    <property type="match status" value="1"/>
</dbReference>
<dbReference type="EMBL" id="NHNI01000001">
    <property type="protein sequence ID" value="OZY86094.1"/>
    <property type="molecule type" value="Genomic_DNA"/>
</dbReference>
<dbReference type="InterPro" id="IPR026590">
    <property type="entry name" value="Ssirtuin_cat_dom"/>
</dbReference>
<keyword evidence="7" id="KW-1185">Reference proteome</keyword>